<feature type="transmembrane region" description="Helical" evidence="1">
    <location>
        <begin position="112"/>
        <end position="131"/>
    </location>
</feature>
<feature type="transmembrane region" description="Helical" evidence="1">
    <location>
        <begin position="143"/>
        <end position="166"/>
    </location>
</feature>
<evidence type="ECO:0000313" key="2">
    <source>
        <dbReference type="EMBL" id="PDQ35405.1"/>
    </source>
</evidence>
<name>A0A2A6FR92_9MICO</name>
<dbReference type="Proteomes" id="UP000219994">
    <property type="component" value="Unassembled WGS sequence"/>
</dbReference>
<dbReference type="EMBL" id="NAEP01000034">
    <property type="protein sequence ID" value="PDQ35405.1"/>
    <property type="molecule type" value="Genomic_DNA"/>
</dbReference>
<feature type="transmembrane region" description="Helical" evidence="1">
    <location>
        <begin position="88"/>
        <end position="106"/>
    </location>
</feature>
<feature type="transmembrane region" description="Helical" evidence="1">
    <location>
        <begin position="21"/>
        <end position="41"/>
    </location>
</feature>
<keyword evidence="1" id="KW-0472">Membrane</keyword>
<keyword evidence="1" id="KW-1133">Transmembrane helix</keyword>
<evidence type="ECO:0000313" key="3">
    <source>
        <dbReference type="Proteomes" id="UP000219994"/>
    </source>
</evidence>
<organism evidence="2 3">
    <name type="scientific">Candidatus Lumbricidiphila eiseniae</name>
    <dbReference type="NCBI Taxonomy" id="1969409"/>
    <lineage>
        <taxon>Bacteria</taxon>
        <taxon>Bacillati</taxon>
        <taxon>Actinomycetota</taxon>
        <taxon>Actinomycetes</taxon>
        <taxon>Micrococcales</taxon>
        <taxon>Microbacteriaceae</taxon>
        <taxon>Candidatus Lumbricidiphila</taxon>
    </lineage>
</organism>
<dbReference type="AlphaFoldDB" id="A0A2A6FR92"/>
<accession>A0A2A6FR92</accession>
<keyword evidence="1" id="KW-0812">Transmembrane</keyword>
<evidence type="ECO:0000256" key="1">
    <source>
        <dbReference type="SAM" id="Phobius"/>
    </source>
</evidence>
<comment type="caution">
    <text evidence="2">The sequence shown here is derived from an EMBL/GenBank/DDBJ whole genome shotgun (WGS) entry which is preliminary data.</text>
</comment>
<gene>
    <name evidence="2" type="ORF">B5766_06160</name>
</gene>
<proteinExistence type="predicted"/>
<feature type="transmembrane region" description="Helical" evidence="1">
    <location>
        <begin position="172"/>
        <end position="192"/>
    </location>
</feature>
<feature type="transmembrane region" description="Helical" evidence="1">
    <location>
        <begin position="53"/>
        <end position="76"/>
    </location>
</feature>
<protein>
    <recommendedName>
        <fullName evidence="4">DUF308 domain-containing protein</fullName>
    </recommendedName>
</protein>
<evidence type="ECO:0008006" key="4">
    <source>
        <dbReference type="Google" id="ProtNLM"/>
    </source>
</evidence>
<sequence>MIDEKTATARAGDTHTVEVPSWVTLVVRGGIAVVPPLILTFSRVSDDTDGQRWLSLGLFAFGIWAVVSGLVGGALALGSAAARGIRSLIMTSAVVSVTVGTVALTLPGGEHFFVVFVGLWAGVVGGLECVIGYLRRGVSRDAFVVGGCTLLLAVIFCAVPCGPLTAVGLVTAYFAIVGVIQLIGGLSVRWATERIGVT</sequence>
<reference evidence="3" key="1">
    <citation type="submission" date="2017-03" db="EMBL/GenBank/DDBJ databases">
        <authorList>
            <person name="Lund M.B."/>
        </authorList>
    </citation>
    <scope>NUCLEOTIDE SEQUENCE [LARGE SCALE GENOMIC DNA]</scope>
</reference>